<dbReference type="RefSeq" id="WP_241055656.1">
    <property type="nucleotide sequence ID" value="NZ_JAKZBV010000001.1"/>
</dbReference>
<proteinExistence type="inferred from homology"/>
<protein>
    <submittedName>
        <fullName evidence="8">GlsB/YeaQ/YmgE family stress response membrane protein</fullName>
    </submittedName>
</protein>
<evidence type="ECO:0000313" key="9">
    <source>
        <dbReference type="Proteomes" id="UP001202922"/>
    </source>
</evidence>
<comment type="subcellular location">
    <subcellularLocation>
        <location evidence="1">Cell membrane</location>
        <topology evidence="1">Multi-pass membrane protein</topology>
    </subcellularLocation>
</comment>
<evidence type="ECO:0000256" key="2">
    <source>
        <dbReference type="ARBA" id="ARBA00011006"/>
    </source>
</evidence>
<keyword evidence="3" id="KW-1003">Cell membrane</keyword>
<evidence type="ECO:0000313" key="8">
    <source>
        <dbReference type="EMBL" id="MCH6471712.1"/>
    </source>
</evidence>
<evidence type="ECO:0000256" key="3">
    <source>
        <dbReference type="ARBA" id="ARBA00022475"/>
    </source>
</evidence>
<dbReference type="PANTHER" id="PTHR33884">
    <property type="entry name" value="UPF0410 PROTEIN YMGE"/>
    <property type="match status" value="1"/>
</dbReference>
<sequence length="87" mass="9035">MSFLAFLILGLIAGAIAKALLPGRQGGGWLITLLLGVVGAILGGWIGGALFGVGLQNFWSIQTWIVAIVGSVIVLLIYGAVTRRSRT</sequence>
<accession>A0ABS9U4V4</accession>
<keyword evidence="4 7" id="KW-0812">Transmembrane</keyword>
<evidence type="ECO:0000256" key="7">
    <source>
        <dbReference type="SAM" id="Phobius"/>
    </source>
</evidence>
<organism evidence="8 9">
    <name type="scientific">Sinomonas terrae</name>
    <dbReference type="NCBI Taxonomy" id="2908838"/>
    <lineage>
        <taxon>Bacteria</taxon>
        <taxon>Bacillati</taxon>
        <taxon>Actinomycetota</taxon>
        <taxon>Actinomycetes</taxon>
        <taxon>Micrococcales</taxon>
        <taxon>Micrococcaceae</taxon>
        <taxon>Sinomonas</taxon>
    </lineage>
</organism>
<keyword evidence="5 7" id="KW-1133">Transmembrane helix</keyword>
<dbReference type="Pfam" id="PF04226">
    <property type="entry name" value="Transgly_assoc"/>
    <property type="match status" value="1"/>
</dbReference>
<dbReference type="Proteomes" id="UP001202922">
    <property type="component" value="Unassembled WGS sequence"/>
</dbReference>
<dbReference type="InterPro" id="IPR007341">
    <property type="entry name" value="Transgly_assoc"/>
</dbReference>
<dbReference type="EMBL" id="JAKZBV010000001">
    <property type="protein sequence ID" value="MCH6471712.1"/>
    <property type="molecule type" value="Genomic_DNA"/>
</dbReference>
<feature type="transmembrane region" description="Helical" evidence="7">
    <location>
        <begin position="63"/>
        <end position="81"/>
    </location>
</feature>
<evidence type="ECO:0000256" key="5">
    <source>
        <dbReference type="ARBA" id="ARBA00022989"/>
    </source>
</evidence>
<reference evidence="8 9" key="1">
    <citation type="submission" date="2022-03" db="EMBL/GenBank/DDBJ databases">
        <title>Sinomonas sp. isolated from a soil.</title>
        <authorList>
            <person name="Han J."/>
            <person name="Kim D.-U."/>
        </authorList>
    </citation>
    <scope>NUCLEOTIDE SEQUENCE [LARGE SCALE GENOMIC DNA]</scope>
    <source>
        <strain evidence="8 9">5-5</strain>
    </source>
</reference>
<evidence type="ECO:0000256" key="1">
    <source>
        <dbReference type="ARBA" id="ARBA00004651"/>
    </source>
</evidence>
<evidence type="ECO:0000256" key="6">
    <source>
        <dbReference type="ARBA" id="ARBA00023136"/>
    </source>
</evidence>
<keyword evidence="6 7" id="KW-0472">Membrane</keyword>
<evidence type="ECO:0000256" key="4">
    <source>
        <dbReference type="ARBA" id="ARBA00022692"/>
    </source>
</evidence>
<comment type="caution">
    <text evidence="8">The sequence shown here is derived from an EMBL/GenBank/DDBJ whole genome shotgun (WGS) entry which is preliminary data.</text>
</comment>
<gene>
    <name evidence="8" type="ORF">L0M17_17335</name>
</gene>
<dbReference type="PANTHER" id="PTHR33884:SF3">
    <property type="entry name" value="UPF0410 PROTEIN YMGE"/>
    <property type="match status" value="1"/>
</dbReference>
<keyword evidence="9" id="KW-1185">Reference proteome</keyword>
<name>A0ABS9U4V4_9MICC</name>
<feature type="transmembrane region" description="Helical" evidence="7">
    <location>
        <begin position="29"/>
        <end position="51"/>
    </location>
</feature>
<comment type="similarity">
    <text evidence="2">Belongs to the UPF0410 family.</text>
</comment>